<keyword evidence="3" id="KW-1185">Reference proteome</keyword>
<dbReference type="InterPro" id="IPR001296">
    <property type="entry name" value="Glyco_trans_1"/>
</dbReference>
<sequence>MRLLFTYFLPSGGIETLNRLRCRALAQAGIEAHLLYLRDGAGKQNISGIPYFITDSDADIGAIIQAGNYDAIIACCDHLMLPRLRALGYTGKLLYEAQGLGELDQAKDTIEWAAPYIRLYAQGILSPITAHLMELFNLYLPDVHRFYLHNMVDTQTFNYRASSWLNPANQPILAWIGRLEPNKNWSLFLHIAAMVAQHKPDLTLWMFEDANITTPGERERFTEMLAALQLQHRVVLRSNVPHSEMPYYMSAVGDSGGMLVSTSNVEGFGYAVAEAMSCCCPVLTTDSDGVRVFINHNQTGKYFYGRSAEAGMYEALDLMNNRQLAEQIRHNALAHIQTHFSETKYIADMINILGTLGLYR</sequence>
<accession>A0A7W5B3Q4</accession>
<dbReference type="RefSeq" id="WP_183603691.1">
    <property type="nucleotide sequence ID" value="NZ_JACHXK010000020.1"/>
</dbReference>
<gene>
    <name evidence="2" type="ORF">FHS18_005732</name>
</gene>
<organism evidence="2 3">
    <name type="scientific">Paenibacillus phyllosphaerae</name>
    <dbReference type="NCBI Taxonomy" id="274593"/>
    <lineage>
        <taxon>Bacteria</taxon>
        <taxon>Bacillati</taxon>
        <taxon>Bacillota</taxon>
        <taxon>Bacilli</taxon>
        <taxon>Bacillales</taxon>
        <taxon>Paenibacillaceae</taxon>
        <taxon>Paenibacillus</taxon>
    </lineage>
</organism>
<dbReference type="AlphaFoldDB" id="A0A7W5B3Q4"/>
<feature type="domain" description="Glycosyl transferase family 1" evidence="1">
    <location>
        <begin position="165"/>
        <end position="332"/>
    </location>
</feature>
<name>A0A7W5B3Q4_9BACL</name>
<comment type="caution">
    <text evidence="2">The sequence shown here is derived from an EMBL/GenBank/DDBJ whole genome shotgun (WGS) entry which is preliminary data.</text>
</comment>
<dbReference type="EMBL" id="JACHXK010000020">
    <property type="protein sequence ID" value="MBB3113619.1"/>
    <property type="molecule type" value="Genomic_DNA"/>
</dbReference>
<dbReference type="PANTHER" id="PTHR12526:SF637">
    <property type="entry name" value="GLYCOSYLTRANSFERASE EPSF-RELATED"/>
    <property type="match status" value="1"/>
</dbReference>
<keyword evidence="2" id="KW-0808">Transferase</keyword>
<proteinExistence type="predicted"/>
<protein>
    <submittedName>
        <fullName evidence="2">Glycosyltransferase involved in cell wall biosynthesis</fullName>
    </submittedName>
</protein>
<dbReference type="PANTHER" id="PTHR12526">
    <property type="entry name" value="GLYCOSYLTRANSFERASE"/>
    <property type="match status" value="1"/>
</dbReference>
<dbReference type="GO" id="GO:0016757">
    <property type="term" value="F:glycosyltransferase activity"/>
    <property type="evidence" value="ECO:0007669"/>
    <property type="project" value="InterPro"/>
</dbReference>
<reference evidence="2 3" key="1">
    <citation type="submission" date="2020-08" db="EMBL/GenBank/DDBJ databases">
        <title>Genomic Encyclopedia of Type Strains, Phase III (KMG-III): the genomes of soil and plant-associated and newly described type strains.</title>
        <authorList>
            <person name="Whitman W."/>
        </authorList>
    </citation>
    <scope>NUCLEOTIDE SEQUENCE [LARGE SCALE GENOMIC DNA]</scope>
    <source>
        <strain evidence="2 3">CECT 5862</strain>
    </source>
</reference>
<evidence type="ECO:0000259" key="1">
    <source>
        <dbReference type="Pfam" id="PF00534"/>
    </source>
</evidence>
<dbReference type="SUPFAM" id="SSF53756">
    <property type="entry name" value="UDP-Glycosyltransferase/glycogen phosphorylase"/>
    <property type="match status" value="1"/>
</dbReference>
<dbReference type="Proteomes" id="UP000570361">
    <property type="component" value="Unassembled WGS sequence"/>
</dbReference>
<evidence type="ECO:0000313" key="2">
    <source>
        <dbReference type="EMBL" id="MBB3113619.1"/>
    </source>
</evidence>
<dbReference type="Gene3D" id="3.40.50.2000">
    <property type="entry name" value="Glycogen Phosphorylase B"/>
    <property type="match status" value="1"/>
</dbReference>
<evidence type="ECO:0000313" key="3">
    <source>
        <dbReference type="Proteomes" id="UP000570361"/>
    </source>
</evidence>
<dbReference type="CDD" id="cd03801">
    <property type="entry name" value="GT4_PimA-like"/>
    <property type="match status" value="1"/>
</dbReference>
<dbReference type="Pfam" id="PF00534">
    <property type="entry name" value="Glycos_transf_1"/>
    <property type="match status" value="1"/>
</dbReference>